<comment type="similarity">
    <text evidence="1">Belongs to the C/M/P thioester hydrolase family.</text>
</comment>
<proteinExistence type="inferred from homology"/>
<dbReference type="InterPro" id="IPR042171">
    <property type="entry name" value="Acyl-CoA_hotdog"/>
</dbReference>
<evidence type="ECO:0000256" key="2">
    <source>
        <dbReference type="ARBA" id="ARBA00022801"/>
    </source>
</evidence>
<evidence type="ECO:0000313" key="7">
    <source>
        <dbReference type="Proteomes" id="UP000222106"/>
    </source>
</evidence>
<accession>A0A2A9EI27</accession>
<organism evidence="6 7">
    <name type="scientific">Georgenia soli</name>
    <dbReference type="NCBI Taxonomy" id="638953"/>
    <lineage>
        <taxon>Bacteria</taxon>
        <taxon>Bacillati</taxon>
        <taxon>Actinomycetota</taxon>
        <taxon>Actinomycetes</taxon>
        <taxon>Micrococcales</taxon>
        <taxon>Bogoriellaceae</taxon>
        <taxon>Georgenia</taxon>
    </lineage>
</organism>
<evidence type="ECO:0000256" key="1">
    <source>
        <dbReference type="ARBA" id="ARBA00006538"/>
    </source>
</evidence>
<dbReference type="Pfam" id="PF20789">
    <property type="entry name" value="4HBT_3C"/>
    <property type="match status" value="1"/>
</dbReference>
<comment type="caution">
    <text evidence="6">The sequence shown here is derived from an EMBL/GenBank/DDBJ whole genome shotgun (WGS) entry which is preliminary data.</text>
</comment>
<dbReference type="GO" id="GO:0009062">
    <property type="term" value="P:fatty acid catabolic process"/>
    <property type="evidence" value="ECO:0007669"/>
    <property type="project" value="TreeGrafter"/>
</dbReference>
<gene>
    <name evidence="6" type="ORF">ATJ97_1055</name>
</gene>
<feature type="region of interest" description="Disordered" evidence="3">
    <location>
        <begin position="307"/>
        <end position="336"/>
    </location>
</feature>
<evidence type="ECO:0000256" key="3">
    <source>
        <dbReference type="SAM" id="MobiDB-lite"/>
    </source>
</evidence>
<dbReference type="InterPro" id="IPR029069">
    <property type="entry name" value="HotDog_dom_sf"/>
</dbReference>
<keyword evidence="7" id="KW-1185">Reference proteome</keyword>
<protein>
    <submittedName>
        <fullName evidence="6">Acyl-CoA thioesterase-2</fullName>
    </submittedName>
</protein>
<dbReference type="Pfam" id="PF13622">
    <property type="entry name" value="4HBT_3"/>
    <property type="match status" value="1"/>
</dbReference>
<dbReference type="OrthoDB" id="9781019at2"/>
<dbReference type="SUPFAM" id="SSF54637">
    <property type="entry name" value="Thioesterase/thiol ester dehydrase-isomerase"/>
    <property type="match status" value="2"/>
</dbReference>
<dbReference type="CDD" id="cd03445">
    <property type="entry name" value="Thioesterase_II_repeat2"/>
    <property type="match status" value="1"/>
</dbReference>
<reference evidence="6 7" key="1">
    <citation type="submission" date="2017-10" db="EMBL/GenBank/DDBJ databases">
        <title>Sequencing the genomes of 1000 actinobacteria strains.</title>
        <authorList>
            <person name="Klenk H.-P."/>
        </authorList>
    </citation>
    <scope>NUCLEOTIDE SEQUENCE [LARGE SCALE GENOMIC DNA]</scope>
    <source>
        <strain evidence="6 7">DSM 21838</strain>
    </source>
</reference>
<dbReference type="CDD" id="cd03444">
    <property type="entry name" value="Thioesterase_II_repeat1"/>
    <property type="match status" value="1"/>
</dbReference>
<dbReference type="PANTHER" id="PTHR11066:SF34">
    <property type="entry name" value="ACYL-COENZYME A THIOESTERASE 8"/>
    <property type="match status" value="1"/>
</dbReference>
<dbReference type="PANTHER" id="PTHR11066">
    <property type="entry name" value="ACYL-COA THIOESTERASE"/>
    <property type="match status" value="1"/>
</dbReference>
<evidence type="ECO:0000259" key="5">
    <source>
        <dbReference type="Pfam" id="PF20789"/>
    </source>
</evidence>
<dbReference type="InterPro" id="IPR003703">
    <property type="entry name" value="Acyl_CoA_thio"/>
</dbReference>
<keyword evidence="2" id="KW-0378">Hydrolase</keyword>
<dbReference type="InterPro" id="IPR049450">
    <property type="entry name" value="ACOT8-like_C"/>
</dbReference>
<dbReference type="GO" id="GO:0006637">
    <property type="term" value="P:acyl-CoA metabolic process"/>
    <property type="evidence" value="ECO:0007669"/>
    <property type="project" value="InterPro"/>
</dbReference>
<name>A0A2A9EI27_9MICO</name>
<dbReference type="EMBL" id="PDJI01000004">
    <property type="protein sequence ID" value="PFG38574.1"/>
    <property type="molecule type" value="Genomic_DNA"/>
</dbReference>
<sequence length="336" mass="36725">MPQLPEAPDASAVLDVPETDVEPLATVLRTLRLTRLGPDEFTGTSLPQLTGRIYGGQVLAQSVLAAAATLPDDGDGSRQLHSVHGYFLRPGKVELPITFAVERLHDGRSFSTRRTHALQQGKPILSLISSYQEDQPGREHAAAAPPAADPESLPSALTLFSEVDHPAAKFMSSTAAFDIRHVERDIYLREAERATDSQMLWMRVRSPLPEGLTQLQHRALLAYACDQVLLEPVLRRHGLSWRTEGLSVASLDHGMWWHRPLDVGQWLLYVQESPSAQGGRGLGIAKIFDTAGTHVATVAQEGMVRVPADAEPGPGTERHPVSVPGPDEVWKRPSLR</sequence>
<feature type="domain" description="Acyl-CoA thioesterase-like N-terminal HotDog" evidence="4">
    <location>
        <begin position="51"/>
        <end position="129"/>
    </location>
</feature>
<dbReference type="Proteomes" id="UP000222106">
    <property type="component" value="Unassembled WGS sequence"/>
</dbReference>
<dbReference type="Gene3D" id="2.40.160.210">
    <property type="entry name" value="Acyl-CoA thioesterase, double hotdog domain"/>
    <property type="match status" value="1"/>
</dbReference>
<evidence type="ECO:0000313" key="6">
    <source>
        <dbReference type="EMBL" id="PFG38574.1"/>
    </source>
</evidence>
<dbReference type="InterPro" id="IPR049449">
    <property type="entry name" value="TesB_ACOT8-like_N"/>
</dbReference>
<evidence type="ECO:0000259" key="4">
    <source>
        <dbReference type="Pfam" id="PF13622"/>
    </source>
</evidence>
<dbReference type="AlphaFoldDB" id="A0A2A9EI27"/>
<dbReference type="GO" id="GO:0047617">
    <property type="term" value="F:fatty acyl-CoA hydrolase activity"/>
    <property type="evidence" value="ECO:0007669"/>
    <property type="project" value="InterPro"/>
</dbReference>
<feature type="domain" description="Acyl-CoA thioesterase-like C-terminal" evidence="5">
    <location>
        <begin position="167"/>
        <end position="304"/>
    </location>
</feature>
<dbReference type="RefSeq" id="WP_098482818.1">
    <property type="nucleotide sequence ID" value="NZ_PDJI01000004.1"/>
</dbReference>